<evidence type="ECO:0000313" key="1">
    <source>
        <dbReference type="EMBL" id="KKA28515.1"/>
    </source>
</evidence>
<keyword evidence="2" id="KW-1185">Reference proteome</keyword>
<dbReference type="EMBL" id="LAEV01001291">
    <property type="protein sequence ID" value="KKA28515.1"/>
    <property type="molecule type" value="Genomic_DNA"/>
</dbReference>
<dbReference type="Proteomes" id="UP000033483">
    <property type="component" value="Unassembled WGS sequence"/>
</dbReference>
<dbReference type="SUPFAM" id="SSF53335">
    <property type="entry name" value="S-adenosyl-L-methionine-dependent methyltransferases"/>
    <property type="match status" value="1"/>
</dbReference>
<dbReference type="Gene3D" id="3.40.50.150">
    <property type="entry name" value="Vaccinia Virus protein VP39"/>
    <property type="match status" value="1"/>
</dbReference>
<dbReference type="AlphaFoldDB" id="A0A0F4ZE67"/>
<proteinExistence type="predicted"/>
<sequence length="184" mass="20586">MPSRPVSKPHLLQYHQPILHTEKKALYPISELEAKHPFMADQRMLEIGVHLEFSVMTWAETVGPDAHVTGLDFSSVDTARAQNKLHAEGYTNTDILVVDAVKDATAYSGYLRLIPAHSQPGEPKRLLRPGGRNIAGNVLQWALVLAPGAENTNWQLAKAYKVDGRGFWSSWIRGCTRMSGWMHF</sequence>
<evidence type="ECO:0000313" key="2">
    <source>
        <dbReference type="Proteomes" id="UP000033483"/>
    </source>
</evidence>
<comment type="caution">
    <text evidence="1">The sequence shown here is derived from an EMBL/GenBank/DDBJ whole genome shotgun (WGS) entry which is preliminary data.</text>
</comment>
<evidence type="ECO:0008006" key="3">
    <source>
        <dbReference type="Google" id="ProtNLM"/>
    </source>
</evidence>
<dbReference type="InterPro" id="IPR029063">
    <property type="entry name" value="SAM-dependent_MTases_sf"/>
</dbReference>
<reference evidence="1 2" key="1">
    <citation type="submission" date="2015-03" db="EMBL/GenBank/DDBJ databases">
        <authorList>
            <person name="Radwan O."/>
            <person name="Al-Naeli F.A."/>
            <person name="Rendon G.A."/>
            <person name="Fields C."/>
        </authorList>
    </citation>
    <scope>NUCLEOTIDE SEQUENCE [LARGE SCALE GENOMIC DNA]</scope>
    <source>
        <strain evidence="1">CR-DP1</strain>
    </source>
</reference>
<name>A0A0F4ZE67_9PEZI</name>
<organism evidence="1 2">
    <name type="scientific">Thielaviopsis punctulata</name>
    <dbReference type="NCBI Taxonomy" id="72032"/>
    <lineage>
        <taxon>Eukaryota</taxon>
        <taxon>Fungi</taxon>
        <taxon>Dikarya</taxon>
        <taxon>Ascomycota</taxon>
        <taxon>Pezizomycotina</taxon>
        <taxon>Sordariomycetes</taxon>
        <taxon>Hypocreomycetidae</taxon>
        <taxon>Microascales</taxon>
        <taxon>Ceratocystidaceae</taxon>
        <taxon>Thielaviopsis</taxon>
    </lineage>
</organism>
<protein>
    <recommendedName>
        <fullName evidence="3">Methyltransferase domain-containing protein</fullName>
    </recommendedName>
</protein>
<accession>A0A0F4ZE67</accession>
<gene>
    <name evidence="1" type="ORF">TD95_002893</name>
</gene>
<dbReference type="OrthoDB" id="10251242at2759"/>